<dbReference type="InterPro" id="IPR011013">
    <property type="entry name" value="Gal_mutarotase_sf_dom"/>
</dbReference>
<dbReference type="Proteomes" id="UP001596378">
    <property type="component" value="Unassembled WGS sequence"/>
</dbReference>
<dbReference type="RefSeq" id="WP_378054605.1">
    <property type="nucleotide sequence ID" value="NZ_JBHMDN010000081.1"/>
</dbReference>
<dbReference type="Pfam" id="PF17128">
    <property type="entry name" value="DUF5107"/>
    <property type="match status" value="1"/>
</dbReference>
<dbReference type="Gene3D" id="2.70.98.10">
    <property type="match status" value="1"/>
</dbReference>
<protein>
    <submittedName>
        <fullName evidence="2">DUF5107 domain-containing protein</fullName>
    </submittedName>
</protein>
<sequence length="340" mass="36854">MNGPGVQAARVSTEWTYRGFRAVILENGLLRVVILPELGAKIWQITHKPTGTDLLWQHPRIAPRPVGFGASYDDHFFGGWDELFPNDAPETLAGEALPDHGELWTLPWAYETGGGQAEAWVKLSVGTPVSACRAEKTIRLRAGEAKLRFSHRLANPGRAELPFLWKLHAAVKADGNGRIDVGAEQAYLEEFGPPRTGRTGVAYRWPYAPGEDGTIHDMRVALPASSGVNEFQYLTELTGGWCAYTDTSTGVGLGLAFDPAVFPSCWLFATYGGWRGLSTVVLEPCTGYPLLVEEGVKADTHRTLKGGETLTAEVVASVYTGLRAVNGIDRDGNAEGEAME</sequence>
<proteinExistence type="predicted"/>
<name>A0ABW2FIN1_9BACL</name>
<reference evidence="3" key="1">
    <citation type="journal article" date="2019" name="Int. J. Syst. Evol. Microbiol.">
        <title>The Global Catalogue of Microorganisms (GCM) 10K type strain sequencing project: providing services to taxonomists for standard genome sequencing and annotation.</title>
        <authorList>
            <consortium name="The Broad Institute Genomics Platform"/>
            <consortium name="The Broad Institute Genome Sequencing Center for Infectious Disease"/>
            <person name="Wu L."/>
            <person name="Ma J."/>
        </authorList>
    </citation>
    <scope>NUCLEOTIDE SEQUENCE [LARGE SCALE GENOMIC DNA]</scope>
    <source>
        <strain evidence="3">KCTC 12907</strain>
    </source>
</reference>
<evidence type="ECO:0000313" key="2">
    <source>
        <dbReference type="EMBL" id="MFC7153008.1"/>
    </source>
</evidence>
<evidence type="ECO:0000259" key="1">
    <source>
        <dbReference type="Pfam" id="PF17128"/>
    </source>
</evidence>
<keyword evidence="3" id="KW-1185">Reference proteome</keyword>
<dbReference type="SUPFAM" id="SSF74650">
    <property type="entry name" value="Galactose mutarotase-like"/>
    <property type="match status" value="1"/>
</dbReference>
<dbReference type="InterPro" id="IPR014718">
    <property type="entry name" value="GH-type_carb-bd"/>
</dbReference>
<gene>
    <name evidence="2" type="ORF">ACFQMJ_31100</name>
</gene>
<evidence type="ECO:0000313" key="3">
    <source>
        <dbReference type="Proteomes" id="UP001596378"/>
    </source>
</evidence>
<comment type="caution">
    <text evidence="2">The sequence shown here is derived from an EMBL/GenBank/DDBJ whole genome shotgun (WGS) entry which is preliminary data.</text>
</comment>
<dbReference type="EMBL" id="JBHTAI010000028">
    <property type="protein sequence ID" value="MFC7153008.1"/>
    <property type="molecule type" value="Genomic_DNA"/>
</dbReference>
<accession>A0ABW2FIN1</accession>
<organism evidence="2 3">
    <name type="scientific">Cohnella cellulosilytica</name>
    <dbReference type="NCBI Taxonomy" id="986710"/>
    <lineage>
        <taxon>Bacteria</taxon>
        <taxon>Bacillati</taxon>
        <taxon>Bacillota</taxon>
        <taxon>Bacilli</taxon>
        <taxon>Bacillales</taxon>
        <taxon>Paenibacillaceae</taxon>
        <taxon>Cohnella</taxon>
    </lineage>
</organism>
<feature type="domain" description="DUF5107" evidence="1">
    <location>
        <begin position="12"/>
        <end position="59"/>
    </location>
</feature>
<dbReference type="InterPro" id="IPR033396">
    <property type="entry name" value="DUF5107"/>
</dbReference>